<evidence type="ECO:0000313" key="2">
    <source>
        <dbReference type="EMBL" id="KAK9775292.1"/>
    </source>
</evidence>
<gene>
    <name evidence="2" type="ORF">SCAR479_07968</name>
</gene>
<protein>
    <submittedName>
        <fullName evidence="2">HET-domain-containing protein</fullName>
    </submittedName>
</protein>
<evidence type="ECO:0000313" key="3">
    <source>
        <dbReference type="Proteomes" id="UP001465668"/>
    </source>
</evidence>
<dbReference type="InterPro" id="IPR010730">
    <property type="entry name" value="HET"/>
</dbReference>
<name>A0ABR2XNF2_9PEZI</name>
<comment type="caution">
    <text evidence="2">The sequence shown here is derived from an EMBL/GenBank/DDBJ whole genome shotgun (WGS) entry which is preliminary data.</text>
</comment>
<dbReference type="InterPro" id="IPR052895">
    <property type="entry name" value="HetReg/Transcr_Mod"/>
</dbReference>
<dbReference type="PANTHER" id="PTHR24148:SF64">
    <property type="entry name" value="HETEROKARYON INCOMPATIBILITY DOMAIN-CONTAINING PROTEIN"/>
    <property type="match status" value="1"/>
</dbReference>
<dbReference type="Proteomes" id="UP001465668">
    <property type="component" value="Unassembled WGS sequence"/>
</dbReference>
<accession>A0ABR2XNF2</accession>
<evidence type="ECO:0000259" key="1">
    <source>
        <dbReference type="Pfam" id="PF06985"/>
    </source>
</evidence>
<sequence>MASVSQPDSIYTNIQVRGRQIRLLEIVSTSPSIDCRLEVTSLLGDDTAIRPKTYHALSYVWGDPNNTEPILVNGRTISITTNLANALRRVPRIWEEIYPSRPQQECRLWADAVCIDQSNVDEKNHQVPLMKEIYTEAELVISWLGTGDATLFSAIDTINTMGPELERFDGDEEVSDDLSWLQKYPFLYESETPNKPTTKTWDALADLFSLPYWTRVWIFQEICLPRACIIVCGHKITSMGALMSMGSWLWRIQGRKVEDKPEFIGDIMWEFLTSVAQRAFAKLRMLQITRAALQFHASTSPETAAMAESLLWQSSLLGRGFQSTDSRDAFYGLLGISRVKLVVDYGETKSLAEVSCDYFTAYLSFRRQLEIGQILTNELFAAEELYLLRFSGIGHGWTYVPGLPSWAPNFAGNEVGEVISSTGVFSNGDRRDLFPEMSADLHLVDSKLTIQGIVADRVTSVSPRLDIGILERDGPVSWMLDYVFGRDTHTNGWTPLLALFDTLYKQSATEETPPTWIGAVDVLEALRIRYGLRQAGLYSLSDEEFGGRVTASIRDRLQHEFFAGVQLNDIWELEEKIAHIASHGSPQQSVDEFLGNMDDGLRVAALPVVLALHDDDARCLGQLRFQMQLKSMPFRLAETAGGDLCLVPPGATEEDLVCFLKGASQPSLFRKSESYYLHVGTCSVLGLEEKVRHAMEIGSLNIEPMEIR</sequence>
<dbReference type="EMBL" id="JARVKM010000035">
    <property type="protein sequence ID" value="KAK9775292.1"/>
    <property type="molecule type" value="Genomic_DNA"/>
</dbReference>
<organism evidence="2 3">
    <name type="scientific">Seiridium cardinale</name>
    <dbReference type="NCBI Taxonomy" id="138064"/>
    <lineage>
        <taxon>Eukaryota</taxon>
        <taxon>Fungi</taxon>
        <taxon>Dikarya</taxon>
        <taxon>Ascomycota</taxon>
        <taxon>Pezizomycotina</taxon>
        <taxon>Sordariomycetes</taxon>
        <taxon>Xylariomycetidae</taxon>
        <taxon>Amphisphaeriales</taxon>
        <taxon>Sporocadaceae</taxon>
        <taxon>Seiridium</taxon>
    </lineage>
</organism>
<dbReference type="PANTHER" id="PTHR24148">
    <property type="entry name" value="ANKYRIN REPEAT DOMAIN-CONTAINING PROTEIN 39 HOMOLOG-RELATED"/>
    <property type="match status" value="1"/>
</dbReference>
<proteinExistence type="predicted"/>
<keyword evidence="3" id="KW-1185">Reference proteome</keyword>
<reference evidence="2 3" key="1">
    <citation type="submission" date="2024-02" db="EMBL/GenBank/DDBJ databases">
        <title>First draft genome assembly of two strains of Seiridium cardinale.</title>
        <authorList>
            <person name="Emiliani G."/>
            <person name="Scali E."/>
        </authorList>
    </citation>
    <scope>NUCLEOTIDE SEQUENCE [LARGE SCALE GENOMIC DNA]</scope>
    <source>
        <strain evidence="2 3">BM-138-000479</strain>
    </source>
</reference>
<feature type="domain" description="Heterokaryon incompatibility" evidence="1">
    <location>
        <begin position="54"/>
        <end position="221"/>
    </location>
</feature>
<dbReference type="Pfam" id="PF06985">
    <property type="entry name" value="HET"/>
    <property type="match status" value="1"/>
</dbReference>